<dbReference type="GeneID" id="90768273"/>
<dbReference type="InterPro" id="IPR027417">
    <property type="entry name" value="P-loop_NTPase"/>
</dbReference>
<dbReference type="Proteomes" id="UP000293719">
    <property type="component" value="Chromosome"/>
</dbReference>
<keyword evidence="3" id="KW-1185">Reference proteome</keyword>
<dbReference type="SUPFAM" id="SSF52540">
    <property type="entry name" value="P-loop containing nucleoside triphosphate hydrolases"/>
    <property type="match status" value="1"/>
</dbReference>
<dbReference type="Pfam" id="PF03796">
    <property type="entry name" value="DnaB_C"/>
    <property type="match status" value="1"/>
</dbReference>
<evidence type="ECO:0000259" key="1">
    <source>
        <dbReference type="Pfam" id="PF03796"/>
    </source>
</evidence>
<organism evidence="2 3">
    <name type="scientific">Roseitalea porphyridii</name>
    <dbReference type="NCBI Taxonomy" id="1852022"/>
    <lineage>
        <taxon>Bacteria</taxon>
        <taxon>Pseudomonadati</taxon>
        <taxon>Pseudomonadota</taxon>
        <taxon>Alphaproteobacteria</taxon>
        <taxon>Hyphomicrobiales</taxon>
        <taxon>Ahrensiaceae</taxon>
        <taxon>Roseitalea</taxon>
    </lineage>
</organism>
<keyword evidence="2" id="KW-0347">Helicase</keyword>
<dbReference type="GO" id="GO:0006260">
    <property type="term" value="P:DNA replication"/>
    <property type="evidence" value="ECO:0007669"/>
    <property type="project" value="InterPro"/>
</dbReference>
<name>A0A4P6V3L8_9HYPH</name>
<dbReference type="Gene3D" id="3.40.50.300">
    <property type="entry name" value="P-loop containing nucleotide triphosphate hydrolases"/>
    <property type="match status" value="2"/>
</dbReference>
<dbReference type="GO" id="GO:0005524">
    <property type="term" value="F:ATP binding"/>
    <property type="evidence" value="ECO:0007669"/>
    <property type="project" value="InterPro"/>
</dbReference>
<proteinExistence type="predicted"/>
<dbReference type="OrthoDB" id="7357206at2"/>
<evidence type="ECO:0000313" key="2">
    <source>
        <dbReference type="EMBL" id="QBK31493.1"/>
    </source>
</evidence>
<gene>
    <name evidence="2" type="ORF">E0E05_13265</name>
</gene>
<dbReference type="AlphaFoldDB" id="A0A4P6V3L8"/>
<dbReference type="EMBL" id="CP036532">
    <property type="protein sequence ID" value="QBK31493.1"/>
    <property type="molecule type" value="Genomic_DNA"/>
</dbReference>
<dbReference type="GO" id="GO:0003678">
    <property type="term" value="F:DNA helicase activity"/>
    <property type="evidence" value="ECO:0007669"/>
    <property type="project" value="InterPro"/>
</dbReference>
<accession>A0A4P6V3L8</accession>
<keyword evidence="2" id="KW-0547">Nucleotide-binding</keyword>
<protein>
    <submittedName>
        <fullName evidence="2">DNA helicase</fullName>
    </submittedName>
</protein>
<dbReference type="NCBIfam" id="NF004629">
    <property type="entry name" value="PRK05973.1"/>
    <property type="match status" value="1"/>
</dbReference>
<reference evidence="2 3" key="1">
    <citation type="journal article" date="2017" name="Int. J. Syst. Evol. Microbiol.">
        <title>Roseitalea porphyridii gen. nov., sp. nov., isolated from a red alga, and reclassification of Hoeflea suaedae Chung et al. 2013 as Pseudohoeflea suaedae gen. nov., comb. nov.</title>
        <authorList>
            <person name="Hyeon J.W."/>
            <person name="Jeong S.E."/>
            <person name="Baek K."/>
            <person name="Jeon C.O."/>
        </authorList>
    </citation>
    <scope>NUCLEOTIDE SEQUENCE [LARGE SCALE GENOMIC DNA]</scope>
    <source>
        <strain evidence="2 3">MA7-20</strain>
    </source>
</reference>
<dbReference type="InterPro" id="IPR007694">
    <property type="entry name" value="DNA_helicase_DnaB-like_C"/>
</dbReference>
<dbReference type="RefSeq" id="WP_131617156.1">
    <property type="nucleotide sequence ID" value="NZ_CP036532.1"/>
</dbReference>
<keyword evidence="2" id="KW-0378">Hydrolase</keyword>
<sequence>MRLSAPIYRLKQQARILARRNALPLHAALDRLAVDEGFRSWSHLATTASARSPAAVILSRLEPGDLILLGARPGHGKTLLGLELASCATQLGRKGFFFTLDYHAGEVAGLLSMLGINPAPEPDGTVVDTSDEVSADYIVSSLKRFEERVIVVVDYLQILDQKRTNPGLEDQIASLRRYVKAEEAICVVIAQIDRSFDLSGRPMPEMSDVRLPNPLDLSAFDKVCFLHNGRIQIDQAA</sequence>
<dbReference type="KEGG" id="rpod:E0E05_13265"/>
<evidence type="ECO:0000313" key="3">
    <source>
        <dbReference type="Proteomes" id="UP000293719"/>
    </source>
</evidence>
<keyword evidence="2" id="KW-0067">ATP-binding</keyword>
<feature type="domain" description="SF4 helicase" evidence="1">
    <location>
        <begin position="126"/>
        <end position="229"/>
    </location>
</feature>